<keyword evidence="7 8" id="KW-0472">Membrane</keyword>
<name>A0A9D2B4H5_9FIRM</name>
<feature type="non-terminal residue" evidence="9">
    <location>
        <position position="1"/>
    </location>
</feature>
<keyword evidence="6 8" id="KW-1133">Transmembrane helix</keyword>
<dbReference type="Pfam" id="PF02028">
    <property type="entry name" value="BCCT"/>
    <property type="match status" value="1"/>
</dbReference>
<evidence type="ECO:0000256" key="6">
    <source>
        <dbReference type="ARBA" id="ARBA00022989"/>
    </source>
</evidence>
<reference evidence="9" key="2">
    <citation type="submission" date="2021-04" db="EMBL/GenBank/DDBJ databases">
        <authorList>
            <person name="Gilroy R."/>
        </authorList>
    </citation>
    <scope>NUCLEOTIDE SEQUENCE</scope>
    <source>
        <strain evidence="9">ChiSjej1B19-8411</strain>
    </source>
</reference>
<evidence type="ECO:0000256" key="7">
    <source>
        <dbReference type="ARBA" id="ARBA00023136"/>
    </source>
</evidence>
<feature type="transmembrane region" description="Helical" evidence="8">
    <location>
        <begin position="37"/>
        <end position="58"/>
    </location>
</feature>
<evidence type="ECO:0000256" key="5">
    <source>
        <dbReference type="ARBA" id="ARBA00022692"/>
    </source>
</evidence>
<comment type="similarity">
    <text evidence="2">Belongs to the BCCT transporter (TC 2.A.15) family.</text>
</comment>
<gene>
    <name evidence="9" type="ORF">IAA45_10525</name>
</gene>
<sequence length="110" mass="11495">FLAAVFLSFVTAADSTTIAMADLSTHGLSPENPDSPVRIKVAWAVVTAAIAMIMMNVGNGADGLKIITNIGGLPAALFLAFVTAAAIKVLFRPDLYRDSAEKSKKESPSD</sequence>
<evidence type="ECO:0000256" key="8">
    <source>
        <dbReference type="SAM" id="Phobius"/>
    </source>
</evidence>
<dbReference type="GO" id="GO:0005886">
    <property type="term" value="C:plasma membrane"/>
    <property type="evidence" value="ECO:0007669"/>
    <property type="project" value="UniProtKB-SubCell"/>
</dbReference>
<keyword evidence="4" id="KW-1003">Cell membrane</keyword>
<dbReference type="PANTHER" id="PTHR30047:SF7">
    <property type="entry name" value="HIGH-AFFINITY CHOLINE TRANSPORT PROTEIN"/>
    <property type="match status" value="1"/>
</dbReference>
<evidence type="ECO:0000256" key="1">
    <source>
        <dbReference type="ARBA" id="ARBA00004651"/>
    </source>
</evidence>
<dbReference type="AlphaFoldDB" id="A0A9D2B4H5"/>
<comment type="caution">
    <text evidence="9">The sequence shown here is derived from an EMBL/GenBank/DDBJ whole genome shotgun (WGS) entry which is preliminary data.</text>
</comment>
<comment type="subcellular location">
    <subcellularLocation>
        <location evidence="1">Cell membrane</location>
        <topology evidence="1">Multi-pass membrane protein</topology>
    </subcellularLocation>
</comment>
<accession>A0A9D2B4H5</accession>
<evidence type="ECO:0000313" key="10">
    <source>
        <dbReference type="Proteomes" id="UP000886817"/>
    </source>
</evidence>
<evidence type="ECO:0000256" key="2">
    <source>
        <dbReference type="ARBA" id="ARBA00005658"/>
    </source>
</evidence>
<dbReference type="Proteomes" id="UP000886817">
    <property type="component" value="Unassembled WGS sequence"/>
</dbReference>
<protein>
    <submittedName>
        <fullName evidence="9">BCCT family transporter</fullName>
    </submittedName>
</protein>
<dbReference type="EMBL" id="DXEX01000226">
    <property type="protein sequence ID" value="HIX60129.1"/>
    <property type="molecule type" value="Genomic_DNA"/>
</dbReference>
<organism evidence="9 10">
    <name type="scientific">Candidatus Blautia gallistercoris</name>
    <dbReference type="NCBI Taxonomy" id="2838490"/>
    <lineage>
        <taxon>Bacteria</taxon>
        <taxon>Bacillati</taxon>
        <taxon>Bacillota</taxon>
        <taxon>Clostridia</taxon>
        <taxon>Lachnospirales</taxon>
        <taxon>Lachnospiraceae</taxon>
        <taxon>Blautia</taxon>
    </lineage>
</organism>
<evidence type="ECO:0000256" key="4">
    <source>
        <dbReference type="ARBA" id="ARBA00022475"/>
    </source>
</evidence>
<dbReference type="InterPro" id="IPR000060">
    <property type="entry name" value="BCCT_transptr"/>
</dbReference>
<evidence type="ECO:0000313" key="9">
    <source>
        <dbReference type="EMBL" id="HIX60129.1"/>
    </source>
</evidence>
<keyword evidence="3" id="KW-0813">Transport</keyword>
<feature type="transmembrane region" description="Helical" evidence="8">
    <location>
        <begin position="70"/>
        <end position="91"/>
    </location>
</feature>
<keyword evidence="5 8" id="KW-0812">Transmembrane</keyword>
<dbReference type="PANTHER" id="PTHR30047">
    <property type="entry name" value="HIGH-AFFINITY CHOLINE TRANSPORT PROTEIN-RELATED"/>
    <property type="match status" value="1"/>
</dbReference>
<dbReference type="GO" id="GO:0022857">
    <property type="term" value="F:transmembrane transporter activity"/>
    <property type="evidence" value="ECO:0007669"/>
    <property type="project" value="InterPro"/>
</dbReference>
<reference evidence="9" key="1">
    <citation type="journal article" date="2021" name="PeerJ">
        <title>Extensive microbial diversity within the chicken gut microbiome revealed by metagenomics and culture.</title>
        <authorList>
            <person name="Gilroy R."/>
            <person name="Ravi A."/>
            <person name="Getino M."/>
            <person name="Pursley I."/>
            <person name="Horton D.L."/>
            <person name="Alikhan N.F."/>
            <person name="Baker D."/>
            <person name="Gharbi K."/>
            <person name="Hall N."/>
            <person name="Watson M."/>
            <person name="Adriaenssens E.M."/>
            <person name="Foster-Nyarko E."/>
            <person name="Jarju S."/>
            <person name="Secka A."/>
            <person name="Antonio M."/>
            <person name="Oren A."/>
            <person name="Chaudhuri R.R."/>
            <person name="La Ragione R."/>
            <person name="Hildebrand F."/>
            <person name="Pallen M.J."/>
        </authorList>
    </citation>
    <scope>NUCLEOTIDE SEQUENCE</scope>
    <source>
        <strain evidence="9">ChiSjej1B19-8411</strain>
    </source>
</reference>
<evidence type="ECO:0000256" key="3">
    <source>
        <dbReference type="ARBA" id="ARBA00022448"/>
    </source>
</evidence>
<proteinExistence type="inferred from homology"/>